<dbReference type="Pfam" id="PF01551">
    <property type="entry name" value="Peptidase_M23"/>
    <property type="match status" value="1"/>
</dbReference>
<proteinExistence type="predicted"/>
<organism evidence="2 3">
    <name type="scientific">Phormidesmis priestleyi</name>
    <dbReference type="NCBI Taxonomy" id="268141"/>
    <lineage>
        <taxon>Bacteria</taxon>
        <taxon>Bacillati</taxon>
        <taxon>Cyanobacteriota</taxon>
        <taxon>Cyanophyceae</taxon>
        <taxon>Leptolyngbyales</taxon>
        <taxon>Leptolyngbyaceae</taxon>
        <taxon>Phormidesmis</taxon>
    </lineage>
</organism>
<feature type="domain" description="M23ase beta-sheet core" evidence="1">
    <location>
        <begin position="56"/>
        <end position="150"/>
    </location>
</feature>
<evidence type="ECO:0000313" key="2">
    <source>
        <dbReference type="EMBL" id="PZO61375.1"/>
    </source>
</evidence>
<dbReference type="CDD" id="cd12797">
    <property type="entry name" value="M23_peptidase"/>
    <property type="match status" value="1"/>
</dbReference>
<comment type="caution">
    <text evidence="2">The sequence shown here is derived from an EMBL/GenBank/DDBJ whole genome shotgun (WGS) entry which is preliminary data.</text>
</comment>
<name>A0A2W4ZT37_9CYAN</name>
<sequence length="168" mass="17407">MPELNKALDSAVKPALEDALAAEAAYPAGQPVVGSAEVSSEFGIRSNPFGGSGFEVHKGLDFVGEQGDIIAAAGDGVVTLAGQNGGYGIAVTLDHGNGYETLYGHMSKLRVQAGDRVKSGQIIGYIGSTGRSSGPHLHFSLYKGDIAIDPRTVLKLPETAKRSVKPDQ</sequence>
<dbReference type="Proteomes" id="UP000249794">
    <property type="component" value="Unassembled WGS sequence"/>
</dbReference>
<reference evidence="2 3" key="2">
    <citation type="submission" date="2018-06" db="EMBL/GenBank/DDBJ databases">
        <title>Metagenomic assembly of (sub)arctic Cyanobacteria and their associated microbiome from non-axenic cultures.</title>
        <authorList>
            <person name="Baurain D."/>
        </authorList>
    </citation>
    <scope>NUCLEOTIDE SEQUENCE [LARGE SCALE GENOMIC DNA]</scope>
    <source>
        <strain evidence="2">ULC027bin1</strain>
    </source>
</reference>
<dbReference type="PANTHER" id="PTHR21666">
    <property type="entry name" value="PEPTIDASE-RELATED"/>
    <property type="match status" value="1"/>
</dbReference>
<protein>
    <recommendedName>
        <fullName evidence="1">M23ase beta-sheet core domain-containing protein</fullName>
    </recommendedName>
</protein>
<dbReference type="InterPro" id="IPR016047">
    <property type="entry name" value="M23ase_b-sheet_dom"/>
</dbReference>
<dbReference type="EMBL" id="QBMP01000001">
    <property type="protein sequence ID" value="PZO61375.1"/>
    <property type="molecule type" value="Genomic_DNA"/>
</dbReference>
<dbReference type="InterPro" id="IPR050570">
    <property type="entry name" value="Cell_wall_metabolism_enzyme"/>
</dbReference>
<dbReference type="SUPFAM" id="SSF51261">
    <property type="entry name" value="Duplicated hybrid motif"/>
    <property type="match status" value="1"/>
</dbReference>
<dbReference type="AlphaFoldDB" id="A0A2W4ZT37"/>
<dbReference type="PANTHER" id="PTHR21666:SF270">
    <property type="entry name" value="MUREIN HYDROLASE ACTIVATOR ENVC"/>
    <property type="match status" value="1"/>
</dbReference>
<evidence type="ECO:0000259" key="1">
    <source>
        <dbReference type="Pfam" id="PF01551"/>
    </source>
</evidence>
<reference evidence="3" key="1">
    <citation type="submission" date="2018-04" db="EMBL/GenBank/DDBJ databases">
        <authorList>
            <person name="Cornet L."/>
        </authorList>
    </citation>
    <scope>NUCLEOTIDE SEQUENCE [LARGE SCALE GENOMIC DNA]</scope>
</reference>
<gene>
    <name evidence="2" type="ORF">DCF15_00080</name>
</gene>
<dbReference type="InterPro" id="IPR011055">
    <property type="entry name" value="Dup_hybrid_motif"/>
</dbReference>
<dbReference type="Gene3D" id="2.70.70.10">
    <property type="entry name" value="Glucose Permease (Domain IIA)"/>
    <property type="match status" value="1"/>
</dbReference>
<dbReference type="GO" id="GO:0004222">
    <property type="term" value="F:metalloendopeptidase activity"/>
    <property type="evidence" value="ECO:0007669"/>
    <property type="project" value="TreeGrafter"/>
</dbReference>
<accession>A0A2W4ZT37</accession>
<evidence type="ECO:0000313" key="3">
    <source>
        <dbReference type="Proteomes" id="UP000249794"/>
    </source>
</evidence>